<feature type="transmembrane region" description="Helical" evidence="1">
    <location>
        <begin position="26"/>
        <end position="59"/>
    </location>
</feature>
<evidence type="ECO:0000313" key="2">
    <source>
        <dbReference type="EMBL" id="ADI63973.1"/>
    </source>
</evidence>
<dbReference type="HOGENOM" id="CLU_2748878_0_0_3"/>
<sequence>MPLFFLIPLFTGLITGYFLNKENDEIGYISGVLTAISLIFSLILAPWQVQLGLLVVVLFGSKKLLQKKMYE</sequence>
<dbReference type="EMBL" id="CP002059">
    <property type="protein sequence ID" value="ADI63973.1"/>
    <property type="molecule type" value="Genomic_DNA"/>
</dbReference>
<reference evidence="2 3" key="1">
    <citation type="journal article" date="2010" name="PLoS ONE">
        <title>Genome erosion in a nitrogen-fixing vertically transmitted endosymbiotic multicellular cyanobacterium.</title>
        <authorList>
            <person name="Ran L."/>
            <person name="Larsson J."/>
            <person name="Vigil-Stenman T."/>
            <person name="Nylander J.A."/>
            <person name="Ininbergs K."/>
            <person name="Zheng W.W."/>
            <person name="Lapidus A."/>
            <person name="Lowry S."/>
            <person name="Haselkorn R."/>
            <person name="Bergman B."/>
        </authorList>
    </citation>
    <scope>NUCLEOTIDE SEQUENCE [LARGE SCALE GENOMIC DNA]</scope>
    <source>
        <strain evidence="2 3">0708</strain>
    </source>
</reference>
<dbReference type="eggNOG" id="ENOG5032Y6B">
    <property type="taxonomic scope" value="Bacteria"/>
</dbReference>
<dbReference type="OrthoDB" id="583579at2"/>
<proteinExistence type="predicted"/>
<accession>D7DVW4</accession>
<evidence type="ECO:0000256" key="1">
    <source>
        <dbReference type="SAM" id="Phobius"/>
    </source>
</evidence>
<protein>
    <submittedName>
        <fullName evidence="2">Uncharacterized protein</fullName>
    </submittedName>
</protein>
<dbReference type="AlphaFoldDB" id="D7DVW4"/>
<name>D7DVW4_NOSA0</name>
<dbReference type="KEGG" id="naz:Aazo_1876"/>
<evidence type="ECO:0000313" key="3">
    <source>
        <dbReference type="Proteomes" id="UP000001511"/>
    </source>
</evidence>
<keyword evidence="3" id="KW-1185">Reference proteome</keyword>
<organism evidence="2 3">
    <name type="scientific">Nostoc azollae (strain 0708)</name>
    <name type="common">Anabaena azollae (strain 0708)</name>
    <dbReference type="NCBI Taxonomy" id="551115"/>
    <lineage>
        <taxon>Bacteria</taxon>
        <taxon>Bacillati</taxon>
        <taxon>Cyanobacteriota</taxon>
        <taxon>Cyanophyceae</taxon>
        <taxon>Nostocales</taxon>
        <taxon>Nostocaceae</taxon>
        <taxon>Trichormus</taxon>
    </lineage>
</organism>
<dbReference type="RefSeq" id="WP_013190990.1">
    <property type="nucleotide sequence ID" value="NC_014248.1"/>
</dbReference>
<keyword evidence="1" id="KW-0472">Membrane</keyword>
<gene>
    <name evidence="2" type="ordered locus">Aazo_1876</name>
</gene>
<dbReference type="Proteomes" id="UP000001511">
    <property type="component" value="Chromosome"/>
</dbReference>
<keyword evidence="1" id="KW-1133">Transmembrane helix</keyword>
<keyword evidence="1" id="KW-0812">Transmembrane</keyword>
<dbReference type="STRING" id="551115.Aazo_1876"/>